<dbReference type="PaxDb" id="8022-A0A060YNH6"/>
<dbReference type="InterPro" id="IPR027805">
    <property type="entry name" value="Transposase_HTH_dom"/>
</dbReference>
<evidence type="ECO:0000313" key="2">
    <source>
        <dbReference type="EMBL" id="CDQ93418.1"/>
    </source>
</evidence>
<dbReference type="PANTHER" id="PTHR23080:SF133">
    <property type="entry name" value="SI:CH211-262I1.5-RELATED"/>
    <property type="match status" value="1"/>
</dbReference>
<dbReference type="Pfam" id="PF13613">
    <property type="entry name" value="HTH_Tnp_4"/>
    <property type="match status" value="1"/>
</dbReference>
<proteinExistence type="predicted"/>
<dbReference type="PANTHER" id="PTHR23080">
    <property type="entry name" value="THAP DOMAIN PROTEIN"/>
    <property type="match status" value="1"/>
</dbReference>
<dbReference type="Proteomes" id="UP000193380">
    <property type="component" value="Unassembled WGS sequence"/>
</dbReference>
<dbReference type="STRING" id="8022.A0A060YNH6"/>
<reference evidence="2" key="1">
    <citation type="journal article" date="2014" name="Nat. Commun.">
        <title>The rainbow trout genome provides novel insights into evolution after whole-genome duplication in vertebrates.</title>
        <authorList>
            <person name="Berthelot C."/>
            <person name="Brunet F."/>
            <person name="Chalopin D."/>
            <person name="Juanchich A."/>
            <person name="Bernard M."/>
            <person name="Noel B."/>
            <person name="Bento P."/>
            <person name="Da Silva C."/>
            <person name="Labadie K."/>
            <person name="Alberti A."/>
            <person name="Aury J.M."/>
            <person name="Louis A."/>
            <person name="Dehais P."/>
            <person name="Bardou P."/>
            <person name="Montfort J."/>
            <person name="Klopp C."/>
            <person name="Cabau C."/>
            <person name="Gaspin C."/>
            <person name="Thorgaard G.H."/>
            <person name="Boussaha M."/>
            <person name="Quillet E."/>
            <person name="Guyomard R."/>
            <person name="Galiana D."/>
            <person name="Bobe J."/>
            <person name="Volff J.N."/>
            <person name="Genet C."/>
            <person name="Wincker P."/>
            <person name="Jaillon O."/>
            <person name="Roest Crollius H."/>
            <person name="Guiguen Y."/>
        </authorList>
    </citation>
    <scope>NUCLEOTIDE SEQUENCE [LARGE SCALE GENOMIC DNA]</scope>
</reference>
<accession>A0A060YNH6</accession>
<feature type="domain" description="Transposase Helix-turn-helix" evidence="1">
    <location>
        <begin position="85"/>
        <end position="133"/>
    </location>
</feature>
<name>A0A060YNH6_ONCMY</name>
<protein>
    <recommendedName>
        <fullName evidence="1">Transposase Helix-turn-helix domain-containing protein</fullName>
    </recommendedName>
</protein>
<gene>
    <name evidence="2" type="ORF">GSONMT00040833001</name>
</gene>
<evidence type="ECO:0000313" key="3">
    <source>
        <dbReference type="Proteomes" id="UP000193380"/>
    </source>
</evidence>
<dbReference type="AlphaFoldDB" id="A0A060YNH6"/>
<reference evidence="2" key="2">
    <citation type="submission" date="2014-03" db="EMBL/GenBank/DDBJ databases">
        <authorList>
            <person name="Genoscope - CEA"/>
        </authorList>
    </citation>
    <scope>NUCLEOTIDE SEQUENCE</scope>
</reference>
<sequence length="197" mass="22714">MENHEHVREIEELRAKLEKLIAQHGFGLQRFAGSDEDIRFYTRCASYTHLMAFWHLFKGAAETRFMRVTSTNSSETSVTLRKLTLPSIDDLFLFMTHLSLGLKQKDLAHRFSIHQSTVSRIIISWANFLYCLLGSARLWIPKETIKAHLPPEFKDCPDTQVVIDCQTTSSLLLQSEVFSSYKSHCTFKDMLGMSPHM</sequence>
<evidence type="ECO:0000259" key="1">
    <source>
        <dbReference type="Pfam" id="PF13613"/>
    </source>
</evidence>
<dbReference type="EMBL" id="FR915130">
    <property type="protein sequence ID" value="CDQ93418.1"/>
    <property type="molecule type" value="Genomic_DNA"/>
</dbReference>
<organism evidence="2 3">
    <name type="scientific">Oncorhynchus mykiss</name>
    <name type="common">Rainbow trout</name>
    <name type="synonym">Salmo gairdneri</name>
    <dbReference type="NCBI Taxonomy" id="8022"/>
    <lineage>
        <taxon>Eukaryota</taxon>
        <taxon>Metazoa</taxon>
        <taxon>Chordata</taxon>
        <taxon>Craniata</taxon>
        <taxon>Vertebrata</taxon>
        <taxon>Euteleostomi</taxon>
        <taxon>Actinopterygii</taxon>
        <taxon>Neopterygii</taxon>
        <taxon>Teleostei</taxon>
        <taxon>Protacanthopterygii</taxon>
        <taxon>Salmoniformes</taxon>
        <taxon>Salmonidae</taxon>
        <taxon>Salmoninae</taxon>
        <taxon>Oncorhynchus</taxon>
    </lineage>
</organism>